<dbReference type="CDD" id="cd07012">
    <property type="entry name" value="PBP2_Bug_TTT"/>
    <property type="match status" value="1"/>
</dbReference>
<evidence type="ECO:0000313" key="3">
    <source>
        <dbReference type="EMBL" id="AQZ53844.1"/>
    </source>
</evidence>
<feature type="signal peptide" evidence="2">
    <location>
        <begin position="1"/>
        <end position="20"/>
    </location>
</feature>
<protein>
    <submittedName>
        <fullName evidence="3">Argininosuccinate lyase</fullName>
    </submittedName>
</protein>
<dbReference type="GO" id="GO:0016829">
    <property type="term" value="F:lyase activity"/>
    <property type="evidence" value="ECO:0007669"/>
    <property type="project" value="UniProtKB-KW"/>
</dbReference>
<dbReference type="Gene3D" id="3.40.190.10">
    <property type="entry name" value="Periplasmic binding protein-like II"/>
    <property type="match status" value="1"/>
</dbReference>
<proteinExistence type="inferred from homology"/>
<dbReference type="EMBL" id="CP020331">
    <property type="protein sequence ID" value="AQZ53844.1"/>
    <property type="molecule type" value="Genomic_DNA"/>
</dbReference>
<feature type="chain" id="PRO_5010726517" evidence="2">
    <location>
        <begin position="21"/>
        <end position="317"/>
    </location>
</feature>
<keyword evidence="2" id="KW-0732">Signal</keyword>
<dbReference type="Gene3D" id="3.40.190.150">
    <property type="entry name" value="Bordetella uptake gene, domain 1"/>
    <property type="match status" value="1"/>
</dbReference>
<dbReference type="PANTHER" id="PTHR42928">
    <property type="entry name" value="TRICARBOXYLATE-BINDING PROTEIN"/>
    <property type="match status" value="1"/>
</dbReference>
<keyword evidence="3" id="KW-0614">Plasmid</keyword>
<dbReference type="AlphaFoldDB" id="A0A1U9Z840"/>
<evidence type="ECO:0000256" key="1">
    <source>
        <dbReference type="ARBA" id="ARBA00006987"/>
    </source>
</evidence>
<name>A0A1U9Z840_9HYPH</name>
<keyword evidence="4" id="KW-1185">Reference proteome</keyword>
<dbReference type="RefSeq" id="WP_157624596.1">
    <property type="nucleotide sequence ID" value="NZ_AQWH01000037.1"/>
</dbReference>
<geneLocation type="plasmid" evidence="4">
    <name>pmm593</name>
</geneLocation>
<keyword evidence="3" id="KW-0456">Lyase</keyword>
<dbReference type="InterPro" id="IPR042100">
    <property type="entry name" value="Bug_dom1"/>
</dbReference>
<dbReference type="Pfam" id="PF03401">
    <property type="entry name" value="TctC"/>
    <property type="match status" value="1"/>
</dbReference>
<dbReference type="SUPFAM" id="SSF53850">
    <property type="entry name" value="Periplasmic binding protein-like II"/>
    <property type="match status" value="1"/>
</dbReference>
<dbReference type="KEGG" id="mmed:Mame_04552"/>
<organism evidence="3 4">
    <name type="scientific">Martelella mediterranea DSM 17316</name>
    <dbReference type="NCBI Taxonomy" id="1122214"/>
    <lineage>
        <taxon>Bacteria</taxon>
        <taxon>Pseudomonadati</taxon>
        <taxon>Pseudomonadota</taxon>
        <taxon>Alphaproteobacteria</taxon>
        <taxon>Hyphomicrobiales</taxon>
        <taxon>Aurantimonadaceae</taxon>
        <taxon>Martelella</taxon>
    </lineage>
</organism>
<sequence length="317" mass="33227" precursor="true">MKTFLGAVIALTLGATVASAQEDFPNGPVTIIVPYGTGGSTDMTARPLAIELEKIWGQPVVVVNKPGAGSMIGTTEMTQAAPDGQTLLINTAAISTAPALQKDLQYDPETDVTPISLLITSPYVMVGGAKVESDDFAGLLKEAEERPLFMSTAGPGSSSHFMSELVIDAANLPADVVHFNGGGEAATNLMGGHADTYISTTASVMPYVNDGRLKALAVLAPERFELLPDVPSSGEAGISGVDIKGWVAMFGPAGMDPALVEKINADLAKAMASDTMKEQLEQNFAVAGKLTPDEFKDVYLRDLKTWKNLAEKRGIGQ</sequence>
<dbReference type="OrthoDB" id="7250490at2"/>
<gene>
    <name evidence="3" type="ORF">Mame_04552</name>
</gene>
<evidence type="ECO:0000313" key="4">
    <source>
        <dbReference type="Proteomes" id="UP000191135"/>
    </source>
</evidence>
<evidence type="ECO:0000256" key="2">
    <source>
        <dbReference type="SAM" id="SignalP"/>
    </source>
</evidence>
<dbReference type="PIRSF" id="PIRSF017082">
    <property type="entry name" value="YflP"/>
    <property type="match status" value="1"/>
</dbReference>
<dbReference type="InterPro" id="IPR005064">
    <property type="entry name" value="BUG"/>
</dbReference>
<reference evidence="3 4" key="1">
    <citation type="submission" date="2017-03" db="EMBL/GenBank/DDBJ databases">
        <title>Foreign affairs: Plasmid Transfer between Roseobacters and Rhizobia.</title>
        <authorList>
            <person name="Bartling P."/>
            <person name="Bunk B."/>
            <person name="Overmann J."/>
            <person name="Brinkmann H."/>
            <person name="Petersen J."/>
        </authorList>
    </citation>
    <scope>NUCLEOTIDE SEQUENCE [LARGE SCALE GENOMIC DNA]</scope>
    <source>
        <strain evidence="3 4">MACL11</strain>
        <plasmid evidence="4">Plasmid pmm593</plasmid>
    </source>
</reference>
<comment type="similarity">
    <text evidence="1">Belongs to the UPF0065 (bug) family.</text>
</comment>
<dbReference type="PANTHER" id="PTHR42928:SF5">
    <property type="entry name" value="BLR1237 PROTEIN"/>
    <property type="match status" value="1"/>
</dbReference>
<dbReference type="Proteomes" id="UP000191135">
    <property type="component" value="Plasmid pMM593"/>
</dbReference>
<dbReference type="eggNOG" id="COG3181">
    <property type="taxonomic scope" value="Bacteria"/>
</dbReference>
<accession>A0A1U9Z840</accession>